<protein>
    <submittedName>
        <fullName evidence="1">Uncharacterized protein</fullName>
    </submittedName>
</protein>
<dbReference type="Gramene" id="KFK33066">
    <property type="protein sequence ID" value="KFK33066"/>
    <property type="gene ID" value="AALP_AA6G325700"/>
</dbReference>
<dbReference type="EMBL" id="CM002874">
    <property type="protein sequence ID" value="KFK33066.1"/>
    <property type="molecule type" value="Genomic_DNA"/>
</dbReference>
<dbReference type="Proteomes" id="UP000029120">
    <property type="component" value="Chromosome 6"/>
</dbReference>
<dbReference type="AlphaFoldDB" id="A0A087GT64"/>
<proteinExistence type="predicted"/>
<sequence>MMSQNEGGYPVDYSTITNLFLQCSSFLQLSPRRSSKAATYLG</sequence>
<evidence type="ECO:0000313" key="1">
    <source>
        <dbReference type="EMBL" id="KFK33066.1"/>
    </source>
</evidence>
<keyword evidence="2" id="KW-1185">Reference proteome</keyword>
<evidence type="ECO:0000313" key="2">
    <source>
        <dbReference type="Proteomes" id="UP000029120"/>
    </source>
</evidence>
<gene>
    <name evidence="1" type="ordered locus">AALP_Aa6g325700</name>
</gene>
<name>A0A087GT64_ARAAL</name>
<organism evidence="1 2">
    <name type="scientific">Arabis alpina</name>
    <name type="common">Alpine rock-cress</name>
    <dbReference type="NCBI Taxonomy" id="50452"/>
    <lineage>
        <taxon>Eukaryota</taxon>
        <taxon>Viridiplantae</taxon>
        <taxon>Streptophyta</taxon>
        <taxon>Embryophyta</taxon>
        <taxon>Tracheophyta</taxon>
        <taxon>Spermatophyta</taxon>
        <taxon>Magnoliopsida</taxon>
        <taxon>eudicotyledons</taxon>
        <taxon>Gunneridae</taxon>
        <taxon>Pentapetalae</taxon>
        <taxon>rosids</taxon>
        <taxon>malvids</taxon>
        <taxon>Brassicales</taxon>
        <taxon>Brassicaceae</taxon>
        <taxon>Arabideae</taxon>
        <taxon>Arabis</taxon>
    </lineage>
</organism>
<reference evidence="2" key="1">
    <citation type="journal article" date="2015" name="Nat. Plants">
        <title>Genome expansion of Arabis alpina linked with retrotransposition and reduced symmetric DNA methylation.</title>
        <authorList>
            <person name="Willing E.M."/>
            <person name="Rawat V."/>
            <person name="Mandakova T."/>
            <person name="Maumus F."/>
            <person name="James G.V."/>
            <person name="Nordstroem K.J."/>
            <person name="Becker C."/>
            <person name="Warthmann N."/>
            <person name="Chica C."/>
            <person name="Szarzynska B."/>
            <person name="Zytnicki M."/>
            <person name="Albani M.C."/>
            <person name="Kiefer C."/>
            <person name="Bergonzi S."/>
            <person name="Castaings L."/>
            <person name="Mateos J.L."/>
            <person name="Berns M.C."/>
            <person name="Bujdoso N."/>
            <person name="Piofczyk T."/>
            <person name="de Lorenzo L."/>
            <person name="Barrero-Sicilia C."/>
            <person name="Mateos I."/>
            <person name="Piednoel M."/>
            <person name="Hagmann J."/>
            <person name="Chen-Min-Tao R."/>
            <person name="Iglesias-Fernandez R."/>
            <person name="Schuster S.C."/>
            <person name="Alonso-Blanco C."/>
            <person name="Roudier F."/>
            <person name="Carbonero P."/>
            <person name="Paz-Ares J."/>
            <person name="Davis S.J."/>
            <person name="Pecinka A."/>
            <person name="Quesneville H."/>
            <person name="Colot V."/>
            <person name="Lysak M.A."/>
            <person name="Weigel D."/>
            <person name="Coupland G."/>
            <person name="Schneeberger K."/>
        </authorList>
    </citation>
    <scope>NUCLEOTIDE SEQUENCE [LARGE SCALE GENOMIC DNA]</scope>
    <source>
        <strain evidence="2">cv. Pajares</strain>
    </source>
</reference>
<accession>A0A087GT64</accession>